<sequence length="39" mass="4358">IQKTRNNVCYQIPFLSGPPPSPDNGQQLPGSKLLCAYRR</sequence>
<dbReference type="EMBL" id="HAEJ01012997">
    <property type="protein sequence ID" value="SBS53454.1"/>
    <property type="molecule type" value="Transcribed_RNA"/>
</dbReference>
<accession>A0A1A8UYH7</accession>
<reference evidence="1" key="1">
    <citation type="submission" date="2016-05" db="EMBL/GenBank/DDBJ databases">
        <authorList>
            <person name="Lavstsen T."/>
            <person name="Jespersen J.S."/>
        </authorList>
    </citation>
    <scope>NUCLEOTIDE SEQUENCE</scope>
    <source>
        <tissue evidence="1">Brain</tissue>
    </source>
</reference>
<dbReference type="AlphaFoldDB" id="A0A1A8UYH7"/>
<feature type="non-terminal residue" evidence="1">
    <location>
        <position position="1"/>
    </location>
</feature>
<evidence type="ECO:0000313" key="1">
    <source>
        <dbReference type="EMBL" id="SBS53454.1"/>
    </source>
</evidence>
<proteinExistence type="predicted"/>
<reference evidence="1" key="2">
    <citation type="submission" date="2016-06" db="EMBL/GenBank/DDBJ databases">
        <title>The genome of a short-lived fish provides insights into sex chromosome evolution and the genetic control of aging.</title>
        <authorList>
            <person name="Reichwald K."/>
            <person name="Felder M."/>
            <person name="Petzold A."/>
            <person name="Koch P."/>
            <person name="Groth M."/>
            <person name="Platzer M."/>
        </authorList>
    </citation>
    <scope>NUCLEOTIDE SEQUENCE</scope>
    <source>
        <tissue evidence="1">Brain</tissue>
    </source>
</reference>
<organism evidence="1">
    <name type="scientific">Nothobranchius furzeri</name>
    <name type="common">Turquoise killifish</name>
    <dbReference type="NCBI Taxonomy" id="105023"/>
    <lineage>
        <taxon>Eukaryota</taxon>
        <taxon>Metazoa</taxon>
        <taxon>Chordata</taxon>
        <taxon>Craniata</taxon>
        <taxon>Vertebrata</taxon>
        <taxon>Euteleostomi</taxon>
        <taxon>Actinopterygii</taxon>
        <taxon>Neopterygii</taxon>
        <taxon>Teleostei</taxon>
        <taxon>Neoteleostei</taxon>
        <taxon>Acanthomorphata</taxon>
        <taxon>Ovalentaria</taxon>
        <taxon>Atherinomorphae</taxon>
        <taxon>Cyprinodontiformes</taxon>
        <taxon>Nothobranchiidae</taxon>
        <taxon>Nothobranchius</taxon>
    </lineage>
</organism>
<name>A0A1A8UYH7_NOTFU</name>
<protein>
    <submittedName>
        <fullName evidence="1">Phenylalanine hydroxylase</fullName>
    </submittedName>
</protein>
<gene>
    <name evidence="1" type="primary">PAH</name>
</gene>